<protein>
    <submittedName>
        <fullName evidence="1">Uncharacterized protein</fullName>
    </submittedName>
</protein>
<sequence>MEQLKKLGGEASQRPRHHTHASSLCCFRCERSGFVVLLLLWWRRWQGFKLEDTACWLGVELTLADSLSRATSNGQEDTAELIFNGVTEHRCRNRHRFRHVTDAGHVPCQRLPIYHAHALCFAGEWIPTTRLGGRTDQGLLQPRAVVLSTAGRGPSCVGFIIAFCCAESLRRTGRG</sequence>
<proteinExistence type="predicted"/>
<comment type="caution">
    <text evidence="1">The sequence shown here is derived from an EMBL/GenBank/DDBJ whole genome shotgun (WGS) entry which is preliminary data.</text>
</comment>
<keyword evidence="2" id="KW-1185">Reference proteome</keyword>
<organism evidence="1 2">
    <name type="scientific">Miscanthus lutarioriparius</name>
    <dbReference type="NCBI Taxonomy" id="422564"/>
    <lineage>
        <taxon>Eukaryota</taxon>
        <taxon>Viridiplantae</taxon>
        <taxon>Streptophyta</taxon>
        <taxon>Embryophyta</taxon>
        <taxon>Tracheophyta</taxon>
        <taxon>Spermatophyta</taxon>
        <taxon>Magnoliopsida</taxon>
        <taxon>Liliopsida</taxon>
        <taxon>Poales</taxon>
        <taxon>Poaceae</taxon>
        <taxon>PACMAD clade</taxon>
        <taxon>Panicoideae</taxon>
        <taxon>Andropogonodae</taxon>
        <taxon>Andropogoneae</taxon>
        <taxon>Saccharinae</taxon>
        <taxon>Miscanthus</taxon>
    </lineage>
</organism>
<dbReference type="EMBL" id="CAJGYO010000009">
    <property type="protein sequence ID" value="CAD6252765.1"/>
    <property type="molecule type" value="Genomic_DNA"/>
</dbReference>
<reference evidence="1" key="1">
    <citation type="submission" date="2020-10" db="EMBL/GenBank/DDBJ databases">
        <authorList>
            <person name="Han B."/>
            <person name="Lu T."/>
            <person name="Zhao Q."/>
            <person name="Huang X."/>
            <person name="Zhao Y."/>
        </authorList>
    </citation>
    <scope>NUCLEOTIDE SEQUENCE</scope>
</reference>
<dbReference type="Proteomes" id="UP000604825">
    <property type="component" value="Unassembled WGS sequence"/>
</dbReference>
<evidence type="ECO:0000313" key="1">
    <source>
        <dbReference type="EMBL" id="CAD6252765.1"/>
    </source>
</evidence>
<gene>
    <name evidence="1" type="ORF">NCGR_LOCUS36412</name>
</gene>
<accession>A0A811QAZ2</accession>
<dbReference type="AlphaFoldDB" id="A0A811QAZ2"/>
<evidence type="ECO:0000313" key="2">
    <source>
        <dbReference type="Proteomes" id="UP000604825"/>
    </source>
</evidence>
<name>A0A811QAZ2_9POAL</name>